<dbReference type="PANTHER" id="PTHR24409">
    <property type="entry name" value="ZINC FINGER PROTEIN 142"/>
    <property type="match status" value="1"/>
</dbReference>
<keyword evidence="8" id="KW-1185">Reference proteome</keyword>
<evidence type="ECO:0000256" key="3">
    <source>
        <dbReference type="ARBA" id="ARBA00022771"/>
    </source>
</evidence>
<evidence type="ECO:0000313" key="8">
    <source>
        <dbReference type="Proteomes" id="UP000286045"/>
    </source>
</evidence>
<dbReference type="EMBL" id="RYZI01000078">
    <property type="protein sequence ID" value="RWA11505.1"/>
    <property type="molecule type" value="Genomic_DNA"/>
</dbReference>
<dbReference type="PANTHER" id="PTHR24409:SF295">
    <property type="entry name" value="AZ2-RELATED"/>
    <property type="match status" value="1"/>
</dbReference>
<dbReference type="GO" id="GO:0005634">
    <property type="term" value="C:nucleus"/>
    <property type="evidence" value="ECO:0007669"/>
    <property type="project" value="TreeGrafter"/>
</dbReference>
<feature type="domain" description="C2H2-type" evidence="6">
    <location>
        <begin position="47"/>
        <end position="75"/>
    </location>
</feature>
<dbReference type="SUPFAM" id="SSF57667">
    <property type="entry name" value="beta-beta-alpha zinc fingers"/>
    <property type="match status" value="1"/>
</dbReference>
<reference evidence="7 8" key="1">
    <citation type="submission" date="2018-12" db="EMBL/GenBank/DDBJ databases">
        <title>Draft genome sequence of Xylaria grammica IHI A82.</title>
        <authorList>
            <person name="Buettner E."/>
            <person name="Kellner H."/>
        </authorList>
    </citation>
    <scope>NUCLEOTIDE SEQUENCE [LARGE SCALE GENOMIC DNA]</scope>
    <source>
        <strain evidence="7 8">IHI A82</strain>
    </source>
</reference>
<dbReference type="Proteomes" id="UP000286045">
    <property type="component" value="Unassembled WGS sequence"/>
</dbReference>
<dbReference type="Gene3D" id="3.30.160.60">
    <property type="entry name" value="Classic Zinc Finger"/>
    <property type="match status" value="1"/>
</dbReference>
<organism evidence="7 8">
    <name type="scientific">Xylaria grammica</name>
    <dbReference type="NCBI Taxonomy" id="363999"/>
    <lineage>
        <taxon>Eukaryota</taxon>
        <taxon>Fungi</taxon>
        <taxon>Dikarya</taxon>
        <taxon>Ascomycota</taxon>
        <taxon>Pezizomycotina</taxon>
        <taxon>Sordariomycetes</taxon>
        <taxon>Xylariomycetidae</taxon>
        <taxon>Xylariales</taxon>
        <taxon>Xylariaceae</taxon>
        <taxon>Xylaria</taxon>
    </lineage>
</organism>
<sequence length="434" mass="48523">MSTDTVSAGSNYSYAREPLRSLVCPKCNVRYPNTHELLTHQGSEMHFACGQCSLCFWTEDGLYDHKRRDHRPDLDLECFGCKSHFDRAGALWNHLESGQCKVIFPSDLARLRDKNLEFAKQLDLRKMTLEDIMHNAESHIKGDDTWADFGGETVSPKPPVAPSFPSRPAPVLPGNAHPLYYRSEDFPVLPTKQRVPMGPSFLGNSKENVWLSRKETTPRTPSITPINYSAVPPPASYDALAGNASNYTFKKLASNNKIQTISVAANPAEGGPHGATSSGRIVDPEDPNYNPAVFHNEILEKFVCPYKSCSKKFNNAFVLTRHLRSPVHTGGRISCICCRKIFPTVAALISHMEMATNCRIRENDDFRRALGQITGGIMDFRRSSGIFFINKKSVQDLLDLRSEPAAVAAKKEVNELNTCVREQQKHWGNTKIGW</sequence>
<comment type="caution">
    <text evidence="7">The sequence shown here is derived from an EMBL/GenBank/DDBJ whole genome shotgun (WGS) entry which is preliminary data.</text>
</comment>
<dbReference type="PROSITE" id="PS50157">
    <property type="entry name" value="ZINC_FINGER_C2H2_2"/>
    <property type="match status" value="2"/>
</dbReference>
<dbReference type="InterPro" id="IPR013087">
    <property type="entry name" value="Znf_C2H2_type"/>
</dbReference>
<dbReference type="InterPro" id="IPR036236">
    <property type="entry name" value="Znf_C2H2_sf"/>
</dbReference>
<evidence type="ECO:0000313" key="7">
    <source>
        <dbReference type="EMBL" id="RWA11505.1"/>
    </source>
</evidence>
<accession>A0A439DAR6</accession>
<evidence type="ECO:0000259" key="6">
    <source>
        <dbReference type="PROSITE" id="PS50157"/>
    </source>
</evidence>
<keyword evidence="3 5" id="KW-0863">Zinc-finger</keyword>
<evidence type="ECO:0000256" key="4">
    <source>
        <dbReference type="ARBA" id="ARBA00022833"/>
    </source>
</evidence>
<keyword evidence="2" id="KW-0677">Repeat</keyword>
<dbReference type="GO" id="GO:0000977">
    <property type="term" value="F:RNA polymerase II transcription regulatory region sequence-specific DNA binding"/>
    <property type="evidence" value="ECO:0007669"/>
    <property type="project" value="TreeGrafter"/>
</dbReference>
<gene>
    <name evidence="7" type="ORF">EKO27_g3621</name>
</gene>
<dbReference type="GO" id="GO:0000981">
    <property type="term" value="F:DNA-binding transcription factor activity, RNA polymerase II-specific"/>
    <property type="evidence" value="ECO:0007669"/>
    <property type="project" value="TreeGrafter"/>
</dbReference>
<dbReference type="SMART" id="SM00355">
    <property type="entry name" value="ZnF_C2H2"/>
    <property type="match status" value="4"/>
</dbReference>
<dbReference type="GO" id="GO:0008270">
    <property type="term" value="F:zinc ion binding"/>
    <property type="evidence" value="ECO:0007669"/>
    <property type="project" value="UniProtKB-KW"/>
</dbReference>
<proteinExistence type="predicted"/>
<evidence type="ECO:0000256" key="5">
    <source>
        <dbReference type="PROSITE-ProRule" id="PRU00042"/>
    </source>
</evidence>
<dbReference type="PROSITE" id="PS00028">
    <property type="entry name" value="ZINC_FINGER_C2H2_1"/>
    <property type="match status" value="2"/>
</dbReference>
<evidence type="ECO:0000256" key="1">
    <source>
        <dbReference type="ARBA" id="ARBA00022723"/>
    </source>
</evidence>
<keyword evidence="4" id="KW-0862">Zinc</keyword>
<dbReference type="AlphaFoldDB" id="A0A439DAR6"/>
<feature type="domain" description="C2H2-type" evidence="6">
    <location>
        <begin position="302"/>
        <end position="333"/>
    </location>
</feature>
<evidence type="ECO:0000256" key="2">
    <source>
        <dbReference type="ARBA" id="ARBA00022737"/>
    </source>
</evidence>
<name>A0A439DAR6_9PEZI</name>
<protein>
    <recommendedName>
        <fullName evidence="6">C2H2-type domain-containing protein</fullName>
    </recommendedName>
</protein>
<keyword evidence="1" id="KW-0479">Metal-binding</keyword>